<proteinExistence type="predicted"/>
<dbReference type="Proteomes" id="UP000624404">
    <property type="component" value="Unassembled WGS sequence"/>
</dbReference>
<dbReference type="OrthoDB" id="3550442at2759"/>
<dbReference type="EMBL" id="CAJHIA010000004">
    <property type="protein sequence ID" value="CAD6441288.1"/>
    <property type="molecule type" value="Genomic_DNA"/>
</dbReference>
<name>A0A8H2VN74_9HELO</name>
<evidence type="ECO:0000256" key="1">
    <source>
        <dbReference type="SAM" id="MobiDB-lite"/>
    </source>
</evidence>
<gene>
    <name evidence="2" type="ORF">SCLTRI_LOCUS1077</name>
</gene>
<reference evidence="2" key="1">
    <citation type="submission" date="2020-10" db="EMBL/GenBank/DDBJ databases">
        <authorList>
            <person name="Kusch S."/>
        </authorList>
    </citation>
    <scope>NUCLEOTIDE SEQUENCE</scope>
    <source>
        <strain evidence="2">SwB9</strain>
    </source>
</reference>
<keyword evidence="3" id="KW-1185">Reference proteome</keyword>
<evidence type="ECO:0000313" key="3">
    <source>
        <dbReference type="Proteomes" id="UP000624404"/>
    </source>
</evidence>
<dbReference type="AlphaFoldDB" id="A0A8H2VN74"/>
<sequence length="134" mass="15382">MILCLTVQLNISAHLHVKRQLNTHSYSFRFPINRCHYSMASLENIRAVSTFCDNADGRYRGILIHYHNDDQQVLGQYRHDLTQEDFAISLYGLHWQQFRVAHTSNYRTKKAEGNEDEAPGGLTRSFGVNGLPSS</sequence>
<organism evidence="2 3">
    <name type="scientific">Sclerotinia trifoliorum</name>
    <dbReference type="NCBI Taxonomy" id="28548"/>
    <lineage>
        <taxon>Eukaryota</taxon>
        <taxon>Fungi</taxon>
        <taxon>Dikarya</taxon>
        <taxon>Ascomycota</taxon>
        <taxon>Pezizomycotina</taxon>
        <taxon>Leotiomycetes</taxon>
        <taxon>Helotiales</taxon>
        <taxon>Sclerotiniaceae</taxon>
        <taxon>Sclerotinia</taxon>
    </lineage>
</organism>
<accession>A0A8H2VN74</accession>
<evidence type="ECO:0000313" key="2">
    <source>
        <dbReference type="EMBL" id="CAD6441288.1"/>
    </source>
</evidence>
<feature type="region of interest" description="Disordered" evidence="1">
    <location>
        <begin position="109"/>
        <end position="134"/>
    </location>
</feature>
<protein>
    <submittedName>
        <fullName evidence="2">5fe18a81-1bc4-4c1c-acda-f2fb3b3763d5</fullName>
    </submittedName>
</protein>
<comment type="caution">
    <text evidence="2">The sequence shown here is derived from an EMBL/GenBank/DDBJ whole genome shotgun (WGS) entry which is preliminary data.</text>
</comment>